<sequence>MLKEQVDQNALDIIKKIEEDFSIDVDKFYKEMREKQL</sequence>
<evidence type="ECO:0000313" key="1">
    <source>
        <dbReference type="EMBL" id="BBA25378.1"/>
    </source>
</evidence>
<accession>A0A224B5X1</accession>
<organism evidence="1">
    <name type="scientific">Staphylococcus aureus</name>
    <dbReference type="NCBI Taxonomy" id="1280"/>
    <lineage>
        <taxon>Bacteria</taxon>
        <taxon>Bacillati</taxon>
        <taxon>Bacillota</taxon>
        <taxon>Bacilli</taxon>
        <taxon>Bacillales</taxon>
        <taxon>Staphylococcaceae</taxon>
        <taxon>Staphylococcus</taxon>
    </lineage>
</organism>
<protein>
    <submittedName>
        <fullName evidence="1">Uncharacterized protein</fullName>
    </submittedName>
</protein>
<proteinExistence type="predicted"/>
<dbReference type="AlphaFoldDB" id="A0A224B5X1"/>
<dbReference type="EMBL" id="LC036194">
    <property type="protein sequence ID" value="BBA25378.1"/>
    <property type="molecule type" value="Genomic_DNA"/>
</dbReference>
<reference evidence="1" key="1">
    <citation type="journal article" date="2017" name="FEMS Microbiol. Lett.">
        <title>First report of sasX-positive methicillin-resistant Staphylococcus aureus in Japan.</title>
        <authorList>
            <person name="Nakaminami H."/>
            <person name="Ito T."/>
            <person name="Han X."/>
            <person name="Ito A."/>
            <person name="Matsuo M."/>
            <person name="Uehara Y."/>
            <person name="Baba T."/>
            <person name="Hiramatsu K."/>
            <person name="Noguchi N."/>
        </authorList>
    </citation>
    <scope>NUCLEOTIDE SEQUENCE</scope>
    <source>
        <strain evidence="1">TOHH628</strain>
    </source>
</reference>
<name>A0A224B5X1_STAAU</name>